<reference evidence="1" key="1">
    <citation type="submission" date="2021-02" db="EMBL/GenBank/DDBJ databases">
        <authorList>
            <person name="Dougan E. K."/>
            <person name="Rhodes N."/>
            <person name="Thang M."/>
            <person name="Chan C."/>
        </authorList>
    </citation>
    <scope>NUCLEOTIDE SEQUENCE</scope>
</reference>
<organism evidence="1 2">
    <name type="scientific">Polarella glacialis</name>
    <name type="common">Dinoflagellate</name>
    <dbReference type="NCBI Taxonomy" id="89957"/>
    <lineage>
        <taxon>Eukaryota</taxon>
        <taxon>Sar</taxon>
        <taxon>Alveolata</taxon>
        <taxon>Dinophyceae</taxon>
        <taxon>Suessiales</taxon>
        <taxon>Suessiaceae</taxon>
        <taxon>Polarella</taxon>
    </lineage>
</organism>
<sequence>MGWLMQAKDAVKMHTFEQGVHGQRGRKPTGLLALRLPTLAKYIHTRQLPVEYQLEVQTDAPLRGKDSQGAWRTSAAKEYPQSMCVALAKGFHDTLRAHHAMGVPSHEEEEEDDEEFQECLQTYMAFVVQHDRYQEEQMSICGDYNPTYDRSRV</sequence>
<keyword evidence="2" id="KW-1185">Reference proteome</keyword>
<accession>A0A813DFY2</accession>
<gene>
    <name evidence="1" type="ORF">PGLA1383_LOCUS3453</name>
</gene>
<dbReference type="EMBL" id="CAJNNV010001214">
    <property type="protein sequence ID" value="CAE8584518.1"/>
    <property type="molecule type" value="Genomic_DNA"/>
</dbReference>
<comment type="caution">
    <text evidence="1">The sequence shown here is derived from an EMBL/GenBank/DDBJ whole genome shotgun (WGS) entry which is preliminary data.</text>
</comment>
<protein>
    <submittedName>
        <fullName evidence="1">Uncharacterized protein</fullName>
    </submittedName>
</protein>
<dbReference type="Proteomes" id="UP000654075">
    <property type="component" value="Unassembled WGS sequence"/>
</dbReference>
<evidence type="ECO:0000313" key="1">
    <source>
        <dbReference type="EMBL" id="CAE8584518.1"/>
    </source>
</evidence>
<name>A0A813DFY2_POLGL</name>
<proteinExistence type="predicted"/>
<evidence type="ECO:0000313" key="2">
    <source>
        <dbReference type="Proteomes" id="UP000654075"/>
    </source>
</evidence>
<dbReference type="AlphaFoldDB" id="A0A813DFY2"/>